<evidence type="ECO:0008006" key="3">
    <source>
        <dbReference type="Google" id="ProtNLM"/>
    </source>
</evidence>
<gene>
    <name evidence="2" type="ORF">METZ01_LOCUS277293</name>
</gene>
<keyword evidence="1" id="KW-0812">Transmembrane</keyword>
<feature type="transmembrane region" description="Helical" evidence="1">
    <location>
        <begin position="109"/>
        <end position="130"/>
    </location>
</feature>
<protein>
    <recommendedName>
        <fullName evidence="3">Yip1 domain-containing protein</fullName>
    </recommendedName>
</protein>
<evidence type="ECO:0000256" key="1">
    <source>
        <dbReference type="SAM" id="Phobius"/>
    </source>
</evidence>
<feature type="transmembrane region" description="Helical" evidence="1">
    <location>
        <begin position="68"/>
        <end position="88"/>
    </location>
</feature>
<dbReference type="EMBL" id="UINC01080987">
    <property type="protein sequence ID" value="SVC24439.1"/>
    <property type="molecule type" value="Genomic_DNA"/>
</dbReference>
<keyword evidence="1" id="KW-0472">Membrane</keyword>
<accession>A0A382KJP3</accession>
<name>A0A382KJP3_9ZZZZ</name>
<feature type="transmembrane region" description="Helical" evidence="1">
    <location>
        <begin position="26"/>
        <end position="48"/>
    </location>
</feature>
<feature type="transmembrane region" description="Helical" evidence="1">
    <location>
        <begin position="136"/>
        <end position="154"/>
    </location>
</feature>
<keyword evidence="1" id="KW-1133">Transmembrane helix</keyword>
<evidence type="ECO:0000313" key="2">
    <source>
        <dbReference type="EMBL" id="SVC24439.1"/>
    </source>
</evidence>
<sequence>MNDEDNYIEGWRRAKRVLVIAVKQVVLHRGITLGFLLVAINTVTMVVLENNQSASVYPGMADSIGIPIAGTQLLSFLVFPFLLLVAFLPKTLKGIYSTNSGLGTRVESIFIASISYLPCLCLSLHGSVYWTLPNHISIACLFYLSLVYLLFLVFTDVSTAYKTDLSLL</sequence>
<organism evidence="2">
    <name type="scientific">marine metagenome</name>
    <dbReference type="NCBI Taxonomy" id="408172"/>
    <lineage>
        <taxon>unclassified sequences</taxon>
        <taxon>metagenomes</taxon>
        <taxon>ecological metagenomes</taxon>
    </lineage>
</organism>
<dbReference type="AlphaFoldDB" id="A0A382KJP3"/>
<proteinExistence type="predicted"/>
<reference evidence="2" key="1">
    <citation type="submission" date="2018-05" db="EMBL/GenBank/DDBJ databases">
        <authorList>
            <person name="Lanie J.A."/>
            <person name="Ng W.-L."/>
            <person name="Kazmierczak K.M."/>
            <person name="Andrzejewski T.M."/>
            <person name="Davidsen T.M."/>
            <person name="Wayne K.J."/>
            <person name="Tettelin H."/>
            <person name="Glass J.I."/>
            <person name="Rusch D."/>
            <person name="Podicherti R."/>
            <person name="Tsui H.-C.T."/>
            <person name="Winkler M.E."/>
        </authorList>
    </citation>
    <scope>NUCLEOTIDE SEQUENCE</scope>
</reference>